<reference evidence="2" key="1">
    <citation type="submission" date="2007-02" db="EMBL/GenBank/DDBJ databases">
        <title>Complete sequence of Pyrobaculum calidifontis JCM 11548.</title>
        <authorList>
            <consortium name="US DOE Joint Genome Institute"/>
            <person name="Copeland A."/>
            <person name="Lucas S."/>
            <person name="Lapidus A."/>
            <person name="Barry K."/>
            <person name="Glavina del Rio T."/>
            <person name="Dalin E."/>
            <person name="Tice H."/>
            <person name="Pitluck S."/>
            <person name="Chain P."/>
            <person name="Malfatti S."/>
            <person name="Shin M."/>
            <person name="Vergez L."/>
            <person name="Schmutz J."/>
            <person name="Larimer F."/>
            <person name="Land M."/>
            <person name="Hauser L."/>
            <person name="Kyrpides N."/>
            <person name="Mikhailova N."/>
            <person name="Cozen A.E."/>
            <person name="Fitz-Gibbon S.T."/>
            <person name="House C.H."/>
            <person name="Saltikov C."/>
            <person name="Lowe T.M."/>
            <person name="Richardson P."/>
        </authorList>
    </citation>
    <scope>NUCLEOTIDE SEQUENCE [LARGE SCALE GENOMIC DNA]</scope>
    <source>
        <strain evidence="2">JCM 11548</strain>
    </source>
</reference>
<name>A3MUL6_PYRCJ</name>
<dbReference type="KEGG" id="pcl:Pcal_0908"/>
<dbReference type="STRING" id="410359.Pcal_0908"/>
<feature type="transmembrane region" description="Helical" evidence="1">
    <location>
        <begin position="6"/>
        <end position="26"/>
    </location>
</feature>
<dbReference type="AlphaFoldDB" id="A3MUL6"/>
<feature type="transmembrane region" description="Helical" evidence="1">
    <location>
        <begin position="75"/>
        <end position="95"/>
    </location>
</feature>
<protein>
    <submittedName>
        <fullName evidence="2">Uncharacterized protein</fullName>
    </submittedName>
</protein>
<organism evidence="2 3">
    <name type="scientific">Pyrobaculum calidifontis (strain DSM 21063 / JCM 11548 / VA1)</name>
    <dbReference type="NCBI Taxonomy" id="410359"/>
    <lineage>
        <taxon>Archaea</taxon>
        <taxon>Thermoproteota</taxon>
        <taxon>Thermoprotei</taxon>
        <taxon>Thermoproteales</taxon>
        <taxon>Thermoproteaceae</taxon>
        <taxon>Pyrobaculum</taxon>
    </lineage>
</organism>
<keyword evidence="1" id="KW-0812">Transmembrane</keyword>
<evidence type="ECO:0000313" key="3">
    <source>
        <dbReference type="Proteomes" id="UP000001431"/>
    </source>
</evidence>
<keyword evidence="1" id="KW-0472">Membrane</keyword>
<feature type="transmembrane region" description="Helical" evidence="1">
    <location>
        <begin position="107"/>
        <end position="128"/>
    </location>
</feature>
<accession>A3MUL6</accession>
<proteinExistence type="predicted"/>
<dbReference type="eggNOG" id="arCOG07039">
    <property type="taxonomic scope" value="Archaea"/>
</dbReference>
<keyword evidence="3" id="KW-1185">Reference proteome</keyword>
<keyword evidence="1" id="KW-1133">Transmembrane helix</keyword>
<dbReference type="HOGENOM" id="CLU_1870816_0_0_2"/>
<feature type="transmembrane region" description="Helical" evidence="1">
    <location>
        <begin position="47"/>
        <end position="69"/>
    </location>
</feature>
<dbReference type="EMBL" id="CP000561">
    <property type="protein sequence ID" value="ABO08333.1"/>
    <property type="molecule type" value="Genomic_DNA"/>
</dbReference>
<sequence>MGAMNWAVLLVGVAAGLAVAFGRVYAENVVAKRYGLAPQLMFKHRDVLVPFLALATAANVYGVWITVAYGGLASLRLSAVLGLALLLAAQLLQLHIALRPLRRDLDLALISCAPYVYLFALYLAALALNSYTLWVI</sequence>
<evidence type="ECO:0000256" key="1">
    <source>
        <dbReference type="SAM" id="Phobius"/>
    </source>
</evidence>
<dbReference type="Proteomes" id="UP000001431">
    <property type="component" value="Chromosome"/>
</dbReference>
<gene>
    <name evidence="2" type="ordered locus">Pcal_0908</name>
</gene>
<evidence type="ECO:0000313" key="2">
    <source>
        <dbReference type="EMBL" id="ABO08333.1"/>
    </source>
</evidence>